<dbReference type="EMBL" id="ML179461">
    <property type="protein sequence ID" value="THU87169.1"/>
    <property type="molecule type" value="Genomic_DNA"/>
</dbReference>
<keyword evidence="1" id="KW-0732">Signal</keyword>
<dbReference type="Proteomes" id="UP000297245">
    <property type="component" value="Unassembled WGS sequence"/>
</dbReference>
<name>A0A4S8KJ71_DENBC</name>
<proteinExistence type="predicted"/>
<accession>A0A4S8KJ71</accession>
<protein>
    <submittedName>
        <fullName evidence="2">Uncharacterized protein</fullName>
    </submittedName>
</protein>
<feature type="chain" id="PRO_5040683967" evidence="1">
    <location>
        <begin position="20"/>
        <end position="107"/>
    </location>
</feature>
<evidence type="ECO:0000313" key="3">
    <source>
        <dbReference type="EMBL" id="THU87169.1"/>
    </source>
</evidence>
<evidence type="ECO:0000313" key="4">
    <source>
        <dbReference type="Proteomes" id="UP000297245"/>
    </source>
</evidence>
<dbReference type="AlphaFoldDB" id="A0A4S8KJ71"/>
<evidence type="ECO:0000313" key="2">
    <source>
        <dbReference type="EMBL" id="THU75532.1"/>
    </source>
</evidence>
<gene>
    <name evidence="3" type="ORF">K435DRAFT_782567</name>
    <name evidence="2" type="ORF">K435DRAFT_787556</name>
</gene>
<dbReference type="OrthoDB" id="3093797at2759"/>
<sequence length="107" mass="11255">MKFSTSVAFVAITATTVSATAIVKRVDNRIAVNIPADLTLDTFCAEWRGACLATIAIKQPGANNGIYCEQAPTALYPNAANVYCETSATTLYTDDVIGYLGLTPATS</sequence>
<organism evidence="2 4">
    <name type="scientific">Dendrothele bispora (strain CBS 962.96)</name>
    <dbReference type="NCBI Taxonomy" id="1314807"/>
    <lineage>
        <taxon>Eukaryota</taxon>
        <taxon>Fungi</taxon>
        <taxon>Dikarya</taxon>
        <taxon>Basidiomycota</taxon>
        <taxon>Agaricomycotina</taxon>
        <taxon>Agaricomycetes</taxon>
        <taxon>Agaricomycetidae</taxon>
        <taxon>Agaricales</taxon>
        <taxon>Agaricales incertae sedis</taxon>
        <taxon>Dendrothele</taxon>
    </lineage>
</organism>
<dbReference type="EMBL" id="ML181966">
    <property type="protein sequence ID" value="THU75532.1"/>
    <property type="molecule type" value="Genomic_DNA"/>
</dbReference>
<evidence type="ECO:0000256" key="1">
    <source>
        <dbReference type="SAM" id="SignalP"/>
    </source>
</evidence>
<reference evidence="2 4" key="1">
    <citation type="journal article" date="2019" name="Nat. Ecol. Evol.">
        <title>Megaphylogeny resolves global patterns of mushroom evolution.</title>
        <authorList>
            <person name="Varga T."/>
            <person name="Krizsan K."/>
            <person name="Foldi C."/>
            <person name="Dima B."/>
            <person name="Sanchez-Garcia M."/>
            <person name="Sanchez-Ramirez S."/>
            <person name="Szollosi G.J."/>
            <person name="Szarkandi J.G."/>
            <person name="Papp V."/>
            <person name="Albert L."/>
            <person name="Andreopoulos W."/>
            <person name="Angelini C."/>
            <person name="Antonin V."/>
            <person name="Barry K.W."/>
            <person name="Bougher N.L."/>
            <person name="Buchanan P."/>
            <person name="Buyck B."/>
            <person name="Bense V."/>
            <person name="Catcheside P."/>
            <person name="Chovatia M."/>
            <person name="Cooper J."/>
            <person name="Damon W."/>
            <person name="Desjardin D."/>
            <person name="Finy P."/>
            <person name="Geml J."/>
            <person name="Haridas S."/>
            <person name="Hughes K."/>
            <person name="Justo A."/>
            <person name="Karasinski D."/>
            <person name="Kautmanova I."/>
            <person name="Kiss B."/>
            <person name="Kocsube S."/>
            <person name="Kotiranta H."/>
            <person name="LaButti K.M."/>
            <person name="Lechner B.E."/>
            <person name="Liimatainen K."/>
            <person name="Lipzen A."/>
            <person name="Lukacs Z."/>
            <person name="Mihaltcheva S."/>
            <person name="Morgado L.N."/>
            <person name="Niskanen T."/>
            <person name="Noordeloos M.E."/>
            <person name="Ohm R.A."/>
            <person name="Ortiz-Santana B."/>
            <person name="Ovrebo C."/>
            <person name="Racz N."/>
            <person name="Riley R."/>
            <person name="Savchenko A."/>
            <person name="Shiryaev A."/>
            <person name="Soop K."/>
            <person name="Spirin V."/>
            <person name="Szebenyi C."/>
            <person name="Tomsovsky M."/>
            <person name="Tulloss R.E."/>
            <person name="Uehling J."/>
            <person name="Grigoriev I.V."/>
            <person name="Vagvolgyi C."/>
            <person name="Papp T."/>
            <person name="Martin F.M."/>
            <person name="Miettinen O."/>
            <person name="Hibbett D.S."/>
            <person name="Nagy L.G."/>
        </authorList>
    </citation>
    <scope>NUCLEOTIDE SEQUENCE [LARGE SCALE GENOMIC DNA]</scope>
    <source>
        <strain evidence="2 4">CBS 962.96</strain>
    </source>
</reference>
<keyword evidence="4" id="KW-1185">Reference proteome</keyword>
<feature type="signal peptide" evidence="1">
    <location>
        <begin position="1"/>
        <end position="19"/>
    </location>
</feature>